<comment type="caution">
    <text evidence="1">The sequence shown here is derived from an EMBL/GenBank/DDBJ whole genome shotgun (WGS) entry which is preliminary data.</text>
</comment>
<dbReference type="Proteomes" id="UP001152795">
    <property type="component" value="Unassembled WGS sequence"/>
</dbReference>
<proteinExistence type="predicted"/>
<dbReference type="AlphaFoldDB" id="A0A6S7HSV4"/>
<organism evidence="1 2">
    <name type="scientific">Paramuricea clavata</name>
    <name type="common">Red gorgonian</name>
    <name type="synonym">Violescent sea-whip</name>
    <dbReference type="NCBI Taxonomy" id="317549"/>
    <lineage>
        <taxon>Eukaryota</taxon>
        <taxon>Metazoa</taxon>
        <taxon>Cnidaria</taxon>
        <taxon>Anthozoa</taxon>
        <taxon>Octocorallia</taxon>
        <taxon>Malacalcyonacea</taxon>
        <taxon>Plexauridae</taxon>
        <taxon>Paramuricea</taxon>
    </lineage>
</organism>
<dbReference type="PROSITE" id="PS50878">
    <property type="entry name" value="RT_POL"/>
    <property type="match status" value="1"/>
</dbReference>
<gene>
    <name evidence="1" type="ORF">PACLA_8A061971</name>
</gene>
<evidence type="ECO:0000313" key="1">
    <source>
        <dbReference type="EMBL" id="CAB4009195.1"/>
    </source>
</evidence>
<dbReference type="InterPro" id="IPR000477">
    <property type="entry name" value="RT_dom"/>
</dbReference>
<dbReference type="SUPFAM" id="SSF56672">
    <property type="entry name" value="DNA/RNA polymerases"/>
    <property type="match status" value="1"/>
</dbReference>
<keyword evidence="2" id="KW-1185">Reference proteome</keyword>
<sequence length="197" mass="22307">MLICRTPHEESSTFLCVTFQVDLCVRDRKQFVRIGSSVSEVLPITHGVPQGATLSPLLFCVYINDPPRVPQASELESFVDDSKIFMSFPIEDIASAKTKMEEDLKLAATWFFENKLLINPEKTKLLLIGTRQMLGKLLEETTITFFGEEITPVTNAKDLELTLDSYLTYDYHIKNVVSSCMAKLCQINRLKDSFDKG</sequence>
<dbReference type="PANTHER" id="PTHR33332">
    <property type="entry name" value="REVERSE TRANSCRIPTASE DOMAIN-CONTAINING PROTEIN"/>
    <property type="match status" value="1"/>
</dbReference>
<dbReference type="Pfam" id="PF00078">
    <property type="entry name" value="RVT_1"/>
    <property type="match status" value="1"/>
</dbReference>
<dbReference type="OrthoDB" id="3230070at2759"/>
<reference evidence="1" key="1">
    <citation type="submission" date="2020-04" db="EMBL/GenBank/DDBJ databases">
        <authorList>
            <person name="Alioto T."/>
            <person name="Alioto T."/>
            <person name="Gomez Garrido J."/>
        </authorList>
    </citation>
    <scope>NUCLEOTIDE SEQUENCE</scope>
    <source>
        <strain evidence="1">A484AB</strain>
    </source>
</reference>
<name>A0A6S7HSV4_PARCT</name>
<protein>
    <submittedName>
        <fullName evidence="1">Uncharacterized protein</fullName>
    </submittedName>
</protein>
<evidence type="ECO:0000313" key="2">
    <source>
        <dbReference type="Proteomes" id="UP001152795"/>
    </source>
</evidence>
<accession>A0A6S7HSV4</accession>
<dbReference type="InterPro" id="IPR043502">
    <property type="entry name" value="DNA/RNA_pol_sf"/>
</dbReference>
<dbReference type="EMBL" id="CACRXK020006371">
    <property type="protein sequence ID" value="CAB4009195.1"/>
    <property type="molecule type" value="Genomic_DNA"/>
</dbReference>